<dbReference type="RefSeq" id="WP_093257499.1">
    <property type="nucleotide sequence ID" value="NZ_FNKK01000002.1"/>
</dbReference>
<organism evidence="11 12">
    <name type="scientific">Thermostaphylospora chromogena</name>
    <dbReference type="NCBI Taxonomy" id="35622"/>
    <lineage>
        <taxon>Bacteria</taxon>
        <taxon>Bacillati</taxon>
        <taxon>Actinomycetota</taxon>
        <taxon>Actinomycetes</taxon>
        <taxon>Streptosporangiales</taxon>
        <taxon>Thermomonosporaceae</taxon>
        <taxon>Thermostaphylospora</taxon>
    </lineage>
</organism>
<keyword evidence="12" id="KW-1185">Reference proteome</keyword>
<dbReference type="GO" id="GO:0004867">
    <property type="term" value="F:serine-type endopeptidase inhibitor activity"/>
    <property type="evidence" value="ECO:0007669"/>
    <property type="project" value="UniProtKB-KW"/>
</dbReference>
<protein>
    <submittedName>
        <fullName evidence="11">Subtilisin inhibitor-like</fullName>
    </submittedName>
</protein>
<evidence type="ECO:0000256" key="6">
    <source>
        <dbReference type="ARBA" id="ARBA00022900"/>
    </source>
</evidence>
<comment type="subunit">
    <text evidence="3">Homodimer.</text>
</comment>
<sequence>MRRLTRPALLGSALLIGMTLAALPAQAATSAPAPVETGTAVVPFPPGEEPTWWPSFGDPRDDYGRNEIRSLVLTISPGRHAQPRNERRVHLSCAPYRSGDHPYGYTACQQLARAGGRPSQIRATQGFYCTREYDPVTVTARGLWDGRYIRYQSTFSNSCLLRAATGSVFRF</sequence>
<dbReference type="AlphaFoldDB" id="A0A1H1AM53"/>
<dbReference type="PRINTS" id="PR00294">
    <property type="entry name" value="SSBTLNINHBTR"/>
</dbReference>
<dbReference type="SUPFAM" id="SSF55399">
    <property type="entry name" value="Subtilisin inhibitor"/>
    <property type="match status" value="1"/>
</dbReference>
<evidence type="ECO:0000259" key="10">
    <source>
        <dbReference type="Pfam" id="PF00720"/>
    </source>
</evidence>
<dbReference type="OrthoDB" id="3542626at2"/>
<dbReference type="GO" id="GO:0005576">
    <property type="term" value="C:extracellular region"/>
    <property type="evidence" value="ECO:0007669"/>
    <property type="project" value="UniProtKB-SubCell"/>
</dbReference>
<dbReference type="Proteomes" id="UP000217103">
    <property type="component" value="Unassembled WGS sequence"/>
</dbReference>
<evidence type="ECO:0000256" key="1">
    <source>
        <dbReference type="ARBA" id="ARBA00004613"/>
    </source>
</evidence>
<comment type="subcellular location">
    <subcellularLocation>
        <location evidence="1">Secreted</location>
    </subcellularLocation>
</comment>
<keyword evidence="9" id="KW-0732">Signal</keyword>
<evidence type="ECO:0000256" key="4">
    <source>
        <dbReference type="ARBA" id="ARBA00022525"/>
    </source>
</evidence>
<accession>A0A1H1AM53</accession>
<dbReference type="InterPro" id="IPR036819">
    <property type="entry name" value="Subtilisin_inhibitor-like_sf"/>
</dbReference>
<dbReference type="STRING" id="35622.SAMN04489764_0561"/>
<gene>
    <name evidence="11" type="ORF">SAMN04489764_0561</name>
</gene>
<comment type="similarity">
    <text evidence="2 8">Belongs to the protease inhibitor I16 (SSI) family.</text>
</comment>
<keyword evidence="5 8" id="KW-0646">Protease inhibitor</keyword>
<dbReference type="InterPro" id="IPR023549">
    <property type="entry name" value="Subtilisin_inhibitor"/>
</dbReference>
<evidence type="ECO:0000256" key="2">
    <source>
        <dbReference type="ARBA" id="ARBA00010472"/>
    </source>
</evidence>
<dbReference type="Gene3D" id="3.30.350.10">
    <property type="entry name" value="Subtilisin inhibitor-like"/>
    <property type="match status" value="1"/>
</dbReference>
<reference evidence="11 12" key="1">
    <citation type="submission" date="2016-10" db="EMBL/GenBank/DDBJ databases">
        <authorList>
            <person name="de Groot N.N."/>
        </authorList>
    </citation>
    <scope>NUCLEOTIDE SEQUENCE [LARGE SCALE GENOMIC DNA]</scope>
    <source>
        <strain evidence="11 12">DSM 43794</strain>
    </source>
</reference>
<keyword evidence="7" id="KW-1015">Disulfide bond</keyword>
<evidence type="ECO:0000256" key="3">
    <source>
        <dbReference type="ARBA" id="ARBA00011738"/>
    </source>
</evidence>
<keyword evidence="6 8" id="KW-0722">Serine protease inhibitor</keyword>
<evidence type="ECO:0000313" key="12">
    <source>
        <dbReference type="Proteomes" id="UP000217103"/>
    </source>
</evidence>
<feature type="chain" id="PRO_5011609895" evidence="9">
    <location>
        <begin position="28"/>
        <end position="171"/>
    </location>
</feature>
<feature type="signal peptide" evidence="9">
    <location>
        <begin position="1"/>
        <end position="27"/>
    </location>
</feature>
<evidence type="ECO:0000256" key="8">
    <source>
        <dbReference type="RuleBase" id="RU003471"/>
    </source>
</evidence>
<feature type="domain" description="Subtilisin inhibitor" evidence="10">
    <location>
        <begin position="70"/>
        <end position="157"/>
    </location>
</feature>
<dbReference type="EMBL" id="FNKK01000002">
    <property type="protein sequence ID" value="SDQ40778.1"/>
    <property type="molecule type" value="Genomic_DNA"/>
</dbReference>
<evidence type="ECO:0000256" key="5">
    <source>
        <dbReference type="ARBA" id="ARBA00022690"/>
    </source>
</evidence>
<dbReference type="InterPro" id="IPR000691">
    <property type="entry name" value="Prot_inh_I16_SSI"/>
</dbReference>
<evidence type="ECO:0000256" key="7">
    <source>
        <dbReference type="ARBA" id="ARBA00023157"/>
    </source>
</evidence>
<dbReference type="Pfam" id="PF00720">
    <property type="entry name" value="SSI"/>
    <property type="match status" value="1"/>
</dbReference>
<evidence type="ECO:0000256" key="9">
    <source>
        <dbReference type="SAM" id="SignalP"/>
    </source>
</evidence>
<evidence type="ECO:0000313" key="11">
    <source>
        <dbReference type="EMBL" id="SDQ40778.1"/>
    </source>
</evidence>
<name>A0A1H1AM53_9ACTN</name>
<proteinExistence type="inferred from homology"/>
<keyword evidence="4" id="KW-0964">Secreted</keyword>